<dbReference type="InterPro" id="IPR011852">
    <property type="entry name" value="TRAP_TAXI"/>
</dbReference>
<dbReference type="SUPFAM" id="SSF53850">
    <property type="entry name" value="Periplasmic binding protein-like II"/>
    <property type="match status" value="1"/>
</dbReference>
<comment type="caution">
    <text evidence="2">The sequence shown here is derived from an EMBL/GenBank/DDBJ whole genome shotgun (WGS) entry which is preliminary data.</text>
</comment>
<dbReference type="Gene3D" id="3.40.190.10">
    <property type="entry name" value="Periplasmic binding protein-like II"/>
    <property type="match status" value="2"/>
</dbReference>
<keyword evidence="1" id="KW-0472">Membrane</keyword>
<dbReference type="Pfam" id="PF16868">
    <property type="entry name" value="NMT1_3"/>
    <property type="match status" value="1"/>
</dbReference>
<proteinExistence type="predicted"/>
<protein>
    <recommendedName>
        <fullName evidence="4">C4-dicarboxylate ABC transporter substrate-binding protein</fullName>
    </recommendedName>
</protein>
<evidence type="ECO:0008006" key="4">
    <source>
        <dbReference type="Google" id="ProtNLM"/>
    </source>
</evidence>
<dbReference type="PANTHER" id="PTHR42941">
    <property type="entry name" value="SLL1037 PROTEIN"/>
    <property type="match status" value="1"/>
</dbReference>
<keyword evidence="3" id="KW-1185">Reference proteome</keyword>
<reference evidence="2 3" key="1">
    <citation type="submission" date="2021-11" db="EMBL/GenBank/DDBJ databases">
        <authorList>
            <person name="Liang Q."/>
            <person name="Mou H."/>
            <person name="Liu Z."/>
        </authorList>
    </citation>
    <scope>NUCLEOTIDE SEQUENCE [LARGE SCALE GENOMIC DNA]</scope>
    <source>
        <strain evidence="2 3">CHU3</strain>
    </source>
</reference>
<keyword evidence="1" id="KW-1133">Transmembrane helix</keyword>
<evidence type="ECO:0000256" key="1">
    <source>
        <dbReference type="SAM" id="Phobius"/>
    </source>
</evidence>
<name>A0ABT2YFK6_9BURK</name>
<keyword evidence="1" id="KW-0812">Transmembrane</keyword>
<sequence>MPNLKARARKHPYGWLFFWLALGVAAFIGFWLMAKKISPTPPRSMVMTTGSADGAYHQFGLKYQALLKQHGIGLTLRTSTGSVENLERLNDGSADVGFVQGGLGPLAASHKPTGNFEALEEDAEQATSLRSLATTGHEPVWIFSREPRLSGGLGALKGRRVAVGVAGSGNQKIALELLASYGLLNARLEPLGDTELLTVGGLAAADLLIKKELDAFILVASVQAPAVQKLLAADGLRLAALDHAEGLARRLPYFQTVTLKRGSVNPLLDRPAQDITLLTTSSNLVVQEDLHPALAYLLLESARQIHRSPNLLAGPGEFPSPQGTDFPLADESSRYFKNGRPFLQTYLPFWLANWVQRLALLILPLLALMLPLLRLLPLLRSWRQGRRLYRHYGELKFLEQDLLTRELSSADRSRASEHLGRIEQDIQKTRFPLDFSDRVYTLRQHVELVRSKLATPDPLA</sequence>
<organism evidence="2 3">
    <name type="scientific">Roseateles oligotrophus</name>
    <dbReference type="NCBI Taxonomy" id="1769250"/>
    <lineage>
        <taxon>Bacteria</taxon>
        <taxon>Pseudomonadati</taxon>
        <taxon>Pseudomonadota</taxon>
        <taxon>Betaproteobacteria</taxon>
        <taxon>Burkholderiales</taxon>
        <taxon>Sphaerotilaceae</taxon>
        <taxon>Roseateles</taxon>
    </lineage>
</organism>
<evidence type="ECO:0000313" key="2">
    <source>
        <dbReference type="EMBL" id="MCV2368842.1"/>
    </source>
</evidence>
<dbReference type="EMBL" id="JAJIRN010000005">
    <property type="protein sequence ID" value="MCV2368842.1"/>
    <property type="molecule type" value="Genomic_DNA"/>
</dbReference>
<dbReference type="PANTHER" id="PTHR42941:SF1">
    <property type="entry name" value="SLL1037 PROTEIN"/>
    <property type="match status" value="1"/>
</dbReference>
<feature type="transmembrane region" description="Helical" evidence="1">
    <location>
        <begin position="358"/>
        <end position="379"/>
    </location>
</feature>
<accession>A0ABT2YFK6</accession>
<feature type="transmembrane region" description="Helical" evidence="1">
    <location>
        <begin position="12"/>
        <end position="34"/>
    </location>
</feature>
<evidence type="ECO:0000313" key="3">
    <source>
        <dbReference type="Proteomes" id="UP001209701"/>
    </source>
</evidence>
<gene>
    <name evidence="2" type="ORF">LNV07_12190</name>
</gene>
<dbReference type="Proteomes" id="UP001209701">
    <property type="component" value="Unassembled WGS sequence"/>
</dbReference>